<dbReference type="Pfam" id="PF09837">
    <property type="entry name" value="DUF2064"/>
    <property type="match status" value="1"/>
</dbReference>
<dbReference type="SUPFAM" id="SSF53448">
    <property type="entry name" value="Nucleotide-diphospho-sugar transferases"/>
    <property type="match status" value="1"/>
</dbReference>
<dbReference type="Gene3D" id="3.90.550.10">
    <property type="entry name" value="Spore Coat Polysaccharide Biosynthesis Protein SpsA, Chain A"/>
    <property type="match status" value="1"/>
</dbReference>
<sequence length="240" mass="25235">MFPRPGVDGPLGAADAVPATLLVMAKSPIPGFAKTRLSPQFSPVDAAYLAACALLDTLDAVRESGIRHRVVAWTGDIDRAERSVELAAALRDVTVVPQRGDSFGERLANAHLDAADFGVPVLQIGMDTPQADADLLTRSAARLVATGDTVLGPAADGGWWALGLSDPRPAHLLTDIPMSTDRTGELTETALRHAGFRVHALPTLTDVDTYADAISVAATSRGRFARTVTELVTVKTPVPL</sequence>
<dbReference type="PANTHER" id="PTHR36529:SF1">
    <property type="entry name" value="GLYCOSYLTRANSFERASE"/>
    <property type="match status" value="1"/>
</dbReference>
<accession>A0A7K1V924</accession>
<dbReference type="RefSeq" id="WP_157392857.1">
    <property type="nucleotide sequence ID" value="NZ_WRPP01000012.1"/>
</dbReference>
<dbReference type="InterPro" id="IPR029044">
    <property type="entry name" value="Nucleotide-diphossugar_trans"/>
</dbReference>
<dbReference type="EMBL" id="WRPP01000012">
    <property type="protein sequence ID" value="MVU83076.1"/>
    <property type="molecule type" value="Genomic_DNA"/>
</dbReference>
<proteinExistence type="predicted"/>
<evidence type="ECO:0000313" key="2">
    <source>
        <dbReference type="Proteomes" id="UP000466794"/>
    </source>
</evidence>
<dbReference type="Proteomes" id="UP000466794">
    <property type="component" value="Unassembled WGS sequence"/>
</dbReference>
<name>A0A7K1V924_9NOCA</name>
<dbReference type="PANTHER" id="PTHR36529">
    <property type="entry name" value="SLL1095 PROTEIN"/>
    <property type="match status" value="1"/>
</dbReference>
<dbReference type="InterPro" id="IPR018641">
    <property type="entry name" value="Trfase_1_rSAM/seldom-assoc"/>
</dbReference>
<dbReference type="AlphaFoldDB" id="A0A7K1V924"/>
<evidence type="ECO:0000313" key="1">
    <source>
        <dbReference type="EMBL" id="MVU83076.1"/>
    </source>
</evidence>
<keyword evidence="2" id="KW-1185">Reference proteome</keyword>
<organism evidence="1 2">
    <name type="scientific">Nocardia terrae</name>
    <dbReference type="NCBI Taxonomy" id="2675851"/>
    <lineage>
        <taxon>Bacteria</taxon>
        <taxon>Bacillati</taxon>
        <taxon>Actinomycetota</taxon>
        <taxon>Actinomycetes</taxon>
        <taxon>Mycobacteriales</taxon>
        <taxon>Nocardiaceae</taxon>
        <taxon>Nocardia</taxon>
    </lineage>
</organism>
<gene>
    <name evidence="1" type="ORF">GPX89_38290</name>
</gene>
<protein>
    <submittedName>
        <fullName evidence="1">DUF2064 domain-containing protein</fullName>
    </submittedName>
</protein>
<comment type="caution">
    <text evidence="1">The sequence shown here is derived from an EMBL/GenBank/DDBJ whole genome shotgun (WGS) entry which is preliminary data.</text>
</comment>
<reference evidence="1 2" key="1">
    <citation type="submission" date="2019-12" db="EMBL/GenBank/DDBJ databases">
        <title>Nocardia sp. nov. ET3-3 isolated from soil.</title>
        <authorList>
            <person name="Kanchanasin P."/>
            <person name="Tanasupawat S."/>
            <person name="Yuki M."/>
            <person name="Kudo T."/>
        </authorList>
    </citation>
    <scope>NUCLEOTIDE SEQUENCE [LARGE SCALE GENOMIC DNA]</scope>
    <source>
        <strain evidence="1 2">ET3-3</strain>
    </source>
</reference>